<feature type="transmembrane region" description="Helical" evidence="1">
    <location>
        <begin position="42"/>
        <end position="61"/>
    </location>
</feature>
<sequence length="222" mass="25164">MQHIVQLLGITIIAFISTNIDDFFVLAAFFSDNSYNKKTVIIGQYIGITILILISCVGFIFKLLLPIQWIGIMGLLPIIIGIRHLINHVKNKKKSISNEIVVSEEIMEKNSEGQHETQTNVLRRIIDSKVFFIAIVTFSNGGDNIGVYTPLFASLNLNELIFTVIMFLIMVAVWCYIIIFFVNNKFTGIIFRKYGNVCFPYVLILLGIYIILKCNTLGLFIS</sequence>
<feature type="transmembrane region" description="Helical" evidence="1">
    <location>
        <begin position="67"/>
        <end position="86"/>
    </location>
</feature>
<feature type="transmembrane region" description="Helical" evidence="1">
    <location>
        <begin position="6"/>
        <end position="30"/>
    </location>
</feature>
<dbReference type="Proteomes" id="UP000231322">
    <property type="component" value="Unassembled WGS sequence"/>
</dbReference>
<dbReference type="RefSeq" id="WP_099837754.1">
    <property type="nucleotide sequence ID" value="NZ_PEIK01000001.1"/>
</dbReference>
<evidence type="ECO:0000256" key="1">
    <source>
        <dbReference type="SAM" id="Phobius"/>
    </source>
</evidence>
<dbReference type="InterPro" id="IPR004676">
    <property type="entry name" value="Cd-R_transporter"/>
</dbReference>
<organism evidence="2 3">
    <name type="scientific">Clostridium combesii</name>
    <dbReference type="NCBI Taxonomy" id="39481"/>
    <lineage>
        <taxon>Bacteria</taxon>
        <taxon>Bacillati</taxon>
        <taxon>Bacillota</taxon>
        <taxon>Clostridia</taxon>
        <taxon>Eubacteriales</taxon>
        <taxon>Clostridiaceae</taxon>
        <taxon>Clostridium</taxon>
    </lineage>
</organism>
<dbReference type="AlphaFoldDB" id="A0A2G7HM52"/>
<evidence type="ECO:0000313" key="2">
    <source>
        <dbReference type="EMBL" id="PIH06195.1"/>
    </source>
</evidence>
<reference evidence="2 3" key="1">
    <citation type="submission" date="2017-10" db="EMBL/GenBank/DDBJ databases">
        <title>Reclassification of Eubacterium combesii and discrepancies in the nomenclature of botulinum neurotoxin producing clostridia. Request for an Opinion.</title>
        <authorList>
            <person name="Dobritsa A.P."/>
            <person name="Kutumbaka K.K."/>
            <person name="Samadpour M."/>
        </authorList>
    </citation>
    <scope>NUCLEOTIDE SEQUENCE [LARGE SCALE GENOMIC DNA]</scope>
    <source>
        <strain evidence="2 3">DSM 20696</strain>
    </source>
</reference>
<dbReference type="EMBL" id="PEIK01000001">
    <property type="protein sequence ID" value="PIH06195.1"/>
    <property type="molecule type" value="Genomic_DNA"/>
</dbReference>
<comment type="caution">
    <text evidence="2">The sequence shown here is derived from an EMBL/GenBank/DDBJ whole genome shotgun (WGS) entry which is preliminary data.</text>
</comment>
<evidence type="ECO:0000313" key="3">
    <source>
        <dbReference type="Proteomes" id="UP000231322"/>
    </source>
</evidence>
<name>A0A2G7HM52_9CLOT</name>
<feature type="transmembrane region" description="Helical" evidence="1">
    <location>
        <begin position="194"/>
        <end position="212"/>
    </location>
</feature>
<accession>A0A2G7HM52</accession>
<feature type="transmembrane region" description="Helical" evidence="1">
    <location>
        <begin position="160"/>
        <end position="182"/>
    </location>
</feature>
<keyword evidence="1" id="KW-1133">Transmembrane helix</keyword>
<proteinExistence type="predicted"/>
<protein>
    <submittedName>
        <fullName evidence="2">Cadmium transporter</fullName>
    </submittedName>
</protein>
<dbReference type="Pfam" id="PF03596">
    <property type="entry name" value="Cad"/>
    <property type="match status" value="1"/>
</dbReference>
<keyword evidence="1" id="KW-0812">Transmembrane</keyword>
<keyword evidence="1" id="KW-0472">Membrane</keyword>
<gene>
    <name evidence="2" type="ORF">CS538_02490</name>
</gene>
<keyword evidence="3" id="KW-1185">Reference proteome</keyword>
<feature type="transmembrane region" description="Helical" evidence="1">
    <location>
        <begin position="130"/>
        <end position="148"/>
    </location>
</feature>